<keyword evidence="3" id="KW-1185">Reference proteome</keyword>
<evidence type="ECO:0000313" key="3">
    <source>
        <dbReference type="Proteomes" id="UP001595882"/>
    </source>
</evidence>
<dbReference type="EMBL" id="JBHSDT010000001">
    <property type="protein sequence ID" value="MFC4401524.1"/>
    <property type="molecule type" value="Genomic_DNA"/>
</dbReference>
<dbReference type="RefSeq" id="WP_390248195.1">
    <property type="nucleotide sequence ID" value="NZ_JBHSDT010000001.1"/>
</dbReference>
<keyword evidence="2" id="KW-0489">Methyltransferase</keyword>
<protein>
    <submittedName>
        <fullName evidence="2">Class I SAM-dependent methyltransferase</fullName>
    </submittedName>
</protein>
<comment type="caution">
    <text evidence="2">The sequence shown here is derived from an EMBL/GenBank/DDBJ whole genome shotgun (WGS) entry which is preliminary data.</text>
</comment>
<evidence type="ECO:0000259" key="1">
    <source>
        <dbReference type="Pfam" id="PF08241"/>
    </source>
</evidence>
<evidence type="ECO:0000313" key="2">
    <source>
        <dbReference type="EMBL" id="MFC4401524.1"/>
    </source>
</evidence>
<sequence>MTEDTWNADLYDQQHAFVSKFGSGVIELLAPKKTEKILDIGCGTGDLANQLAKMGIKVIGIDQSKNMIDQAVMKYPEIDFRVEDVLQMDVGNDFDAVFSNAALHWVKQPELALRNIYASLKYGGRFVAEFGGRGNIQLIAEELMKQFHINESSELYPWYFPSIAEYSTLMEKVGLRVIFAQHFDRPTPLEGQDGVRKWIKMFASHFFEQTNDDRKEEILANMEASLQKHMYIDGKWVADYKRIRVIGIKE</sequence>
<dbReference type="InterPro" id="IPR013216">
    <property type="entry name" value="Methyltransf_11"/>
</dbReference>
<reference evidence="3" key="1">
    <citation type="journal article" date="2019" name="Int. J. Syst. Evol. Microbiol.">
        <title>The Global Catalogue of Microorganisms (GCM) 10K type strain sequencing project: providing services to taxonomists for standard genome sequencing and annotation.</title>
        <authorList>
            <consortium name="The Broad Institute Genomics Platform"/>
            <consortium name="The Broad Institute Genome Sequencing Center for Infectious Disease"/>
            <person name="Wu L."/>
            <person name="Ma J."/>
        </authorList>
    </citation>
    <scope>NUCLEOTIDE SEQUENCE [LARGE SCALE GENOMIC DNA]</scope>
    <source>
        <strain evidence="3">CCUG 37865</strain>
    </source>
</reference>
<dbReference type="PANTHER" id="PTHR43861:SF1">
    <property type="entry name" value="TRANS-ACONITATE 2-METHYLTRANSFERASE"/>
    <property type="match status" value="1"/>
</dbReference>
<name>A0ABV8WPY1_9BACI</name>
<feature type="domain" description="Methyltransferase type 11" evidence="1">
    <location>
        <begin position="38"/>
        <end position="127"/>
    </location>
</feature>
<gene>
    <name evidence="2" type="ORF">ACFOY7_00235</name>
</gene>
<dbReference type="Proteomes" id="UP001595882">
    <property type="component" value="Unassembled WGS sequence"/>
</dbReference>
<dbReference type="GO" id="GO:0032259">
    <property type="term" value="P:methylation"/>
    <property type="evidence" value="ECO:0007669"/>
    <property type="project" value="UniProtKB-KW"/>
</dbReference>
<proteinExistence type="predicted"/>
<dbReference type="SUPFAM" id="SSF53335">
    <property type="entry name" value="S-adenosyl-L-methionine-dependent methyltransferases"/>
    <property type="match status" value="1"/>
</dbReference>
<dbReference type="PANTHER" id="PTHR43861">
    <property type="entry name" value="TRANS-ACONITATE 2-METHYLTRANSFERASE-RELATED"/>
    <property type="match status" value="1"/>
</dbReference>
<dbReference type="Pfam" id="PF08241">
    <property type="entry name" value="Methyltransf_11"/>
    <property type="match status" value="1"/>
</dbReference>
<keyword evidence="2" id="KW-0808">Transferase</keyword>
<dbReference type="InterPro" id="IPR029063">
    <property type="entry name" value="SAM-dependent_MTases_sf"/>
</dbReference>
<accession>A0ABV8WPY1</accession>
<organism evidence="2 3">
    <name type="scientific">Gracilibacillus xinjiangensis</name>
    <dbReference type="NCBI Taxonomy" id="1193282"/>
    <lineage>
        <taxon>Bacteria</taxon>
        <taxon>Bacillati</taxon>
        <taxon>Bacillota</taxon>
        <taxon>Bacilli</taxon>
        <taxon>Bacillales</taxon>
        <taxon>Bacillaceae</taxon>
        <taxon>Gracilibacillus</taxon>
    </lineage>
</organism>
<dbReference type="CDD" id="cd02440">
    <property type="entry name" value="AdoMet_MTases"/>
    <property type="match status" value="1"/>
</dbReference>
<dbReference type="GO" id="GO:0008168">
    <property type="term" value="F:methyltransferase activity"/>
    <property type="evidence" value="ECO:0007669"/>
    <property type="project" value="UniProtKB-KW"/>
</dbReference>
<dbReference type="Gene3D" id="3.40.50.150">
    <property type="entry name" value="Vaccinia Virus protein VP39"/>
    <property type="match status" value="1"/>
</dbReference>